<name>A0A6M3KJB5_9ZZZZ</name>
<proteinExistence type="predicted"/>
<protein>
    <submittedName>
        <fullName evidence="2">Uncharacterized protein</fullName>
    </submittedName>
</protein>
<sequence length="158" mass="17804">MGTWTVINPNGKEYTGEKLVRLCLNAQREYIGEEEWLQRLKKGLEPDPDFPVVVCLCGSTKFKDEFVRQGFNETLAGKIVLSIGCDMKSDDELFGRMTPEQFSEVKARLCELHKRKIDMADEVLILNVGGYIGSSTRSELEYAQASGKKIRFLETSGS</sequence>
<dbReference type="EMBL" id="MT141527">
    <property type="protein sequence ID" value="QJA64846.1"/>
    <property type="molecule type" value="Genomic_DNA"/>
</dbReference>
<evidence type="ECO:0000313" key="2">
    <source>
        <dbReference type="EMBL" id="QJA82116.1"/>
    </source>
</evidence>
<evidence type="ECO:0000313" key="1">
    <source>
        <dbReference type="EMBL" id="QJA64846.1"/>
    </source>
</evidence>
<reference evidence="2" key="1">
    <citation type="submission" date="2020-03" db="EMBL/GenBank/DDBJ databases">
        <title>The deep terrestrial virosphere.</title>
        <authorList>
            <person name="Holmfeldt K."/>
            <person name="Nilsson E."/>
            <person name="Simone D."/>
            <person name="Lopez-Fernandez M."/>
            <person name="Wu X."/>
            <person name="de Brujin I."/>
            <person name="Lundin D."/>
            <person name="Andersson A."/>
            <person name="Bertilsson S."/>
            <person name="Dopson M."/>
        </authorList>
    </citation>
    <scope>NUCLEOTIDE SEQUENCE</scope>
    <source>
        <strain evidence="2">MM415A00444</strain>
        <strain evidence="1">MM415B00464</strain>
    </source>
</reference>
<dbReference type="AlphaFoldDB" id="A0A6M3KJB5"/>
<accession>A0A6M3KJB5</accession>
<organism evidence="2">
    <name type="scientific">viral metagenome</name>
    <dbReference type="NCBI Taxonomy" id="1070528"/>
    <lineage>
        <taxon>unclassified sequences</taxon>
        <taxon>metagenomes</taxon>
        <taxon>organismal metagenomes</taxon>
    </lineage>
</organism>
<dbReference type="EMBL" id="MT142479">
    <property type="protein sequence ID" value="QJA82116.1"/>
    <property type="molecule type" value="Genomic_DNA"/>
</dbReference>
<gene>
    <name evidence="2" type="ORF">MM415A00444_0031</name>
    <name evidence="1" type="ORF">MM415B00464_0045</name>
</gene>